<name>K1WRC1_MARBU</name>
<feature type="compositionally biased region" description="Basic and acidic residues" evidence="1">
    <location>
        <begin position="636"/>
        <end position="650"/>
    </location>
</feature>
<dbReference type="OrthoDB" id="3533623at2759"/>
<evidence type="ECO:0000256" key="1">
    <source>
        <dbReference type="SAM" id="MobiDB-lite"/>
    </source>
</evidence>
<dbReference type="AlphaFoldDB" id="K1WRC1"/>
<feature type="region of interest" description="Disordered" evidence="1">
    <location>
        <begin position="819"/>
        <end position="848"/>
    </location>
</feature>
<dbReference type="KEGG" id="mbe:MBM_06718"/>
<sequence length="848" mass="94214">MFSINKGLQKQNLPKLKDVHEFWVLDPQGRLISNFFASLDPLPPTSPDLNTAEAGDQRENSQLGGSNCPSDRFTDPGNETLMNITNLISCSTRSLKISQENIKRQQGRIPTFDEEHEIRGTIPVSTIRTYCLQRSFVTKFSEFEPLSGLTALDFLRDLEFSRRDHLRAVGKRLSLTMHNWRTALIDEDKALEWMERAQARDMKAQTLYADLFVNLRIWIMIATLVDEDFYEANALAMLNTLFPPVVNETPDASFDPNTLLELRSKYFEYLHDMRTGSTKISETLDMYHKPSHLRSWFRVRETVDEYLNVAEAMIEGVRGINNVKDMVVLGTKVPVLNPTEVAANPSPKTTKAPRKMLSMINFRPGRHASSQTVSGTNLEGLYPTTLYSHSTADVQLTKQPQLGQSTGNLGGIHKSRIDAKVDSNTNKTTSAATQPKIDPAALAHAERSLTSPVAYHPKDDSASSTRNRAPTLKYLGFIPPIDAPERLSERAFALDPATPSPESGPFEVHSRLPTETSVEGIGRYNSISQPRRPRTSKEVVSTLGNSPNRGKLRRSSLLRSMESLHTTPTIPRSPLESVEENTQVLTTSVDLDTPESGKSLRKPSPRLDTAGPPPDVPLPPKPWNSPEQSLVSASKQVDRGRKSVSEKSDGADSVVVNKVVSNVTAPASAATPLASSPPNIAYPRQRVLSLDYQYQRADPPRPVPRNDNYEFLNHDPYFIPLDTTTRAPTLKKKGSLSSLFVRHKSSASSIKEEFGRGNPLGIFSKIKNSSSKKKGGAGQREPPPRHTPRSAGCGRLPSRDVTEEEFDFVTLWSNVTYPPRLDAYTVSPPAENEHPSTPQARSRNFSRP</sequence>
<gene>
    <name evidence="2" type="ORF">MBM_06718</name>
</gene>
<feature type="compositionally biased region" description="Polar residues" evidence="1">
    <location>
        <begin position="538"/>
        <end position="548"/>
    </location>
</feature>
<proteinExistence type="predicted"/>
<keyword evidence="3" id="KW-1185">Reference proteome</keyword>
<feature type="region of interest" description="Disordered" evidence="1">
    <location>
        <begin position="43"/>
        <end position="68"/>
    </location>
</feature>
<evidence type="ECO:0000313" key="3">
    <source>
        <dbReference type="Proteomes" id="UP000006753"/>
    </source>
</evidence>
<feature type="region of interest" description="Disordered" evidence="1">
    <location>
        <begin position="495"/>
        <end position="652"/>
    </location>
</feature>
<dbReference type="RefSeq" id="XP_007294607.1">
    <property type="nucleotide sequence ID" value="XM_007294545.1"/>
</dbReference>
<protein>
    <submittedName>
        <fullName evidence="2">Uncharacterized protein</fullName>
    </submittedName>
</protein>
<dbReference type="Proteomes" id="UP000006753">
    <property type="component" value="Unassembled WGS sequence"/>
</dbReference>
<dbReference type="EMBL" id="JH921443">
    <property type="protein sequence ID" value="EKD14957.1"/>
    <property type="molecule type" value="Genomic_DNA"/>
</dbReference>
<dbReference type="GeneID" id="18762653"/>
<organism evidence="2 3">
    <name type="scientific">Marssonina brunnea f. sp. multigermtubi (strain MB_m1)</name>
    <name type="common">Marssonina leaf spot fungus</name>
    <dbReference type="NCBI Taxonomy" id="1072389"/>
    <lineage>
        <taxon>Eukaryota</taxon>
        <taxon>Fungi</taxon>
        <taxon>Dikarya</taxon>
        <taxon>Ascomycota</taxon>
        <taxon>Pezizomycotina</taxon>
        <taxon>Leotiomycetes</taxon>
        <taxon>Helotiales</taxon>
        <taxon>Drepanopezizaceae</taxon>
        <taxon>Drepanopeziza</taxon>
    </lineage>
</organism>
<evidence type="ECO:0000313" key="2">
    <source>
        <dbReference type="EMBL" id="EKD14957.1"/>
    </source>
</evidence>
<feature type="region of interest" description="Disordered" evidence="1">
    <location>
        <begin position="761"/>
        <end position="799"/>
    </location>
</feature>
<feature type="compositionally biased region" description="Polar residues" evidence="1">
    <location>
        <begin position="835"/>
        <end position="848"/>
    </location>
</feature>
<feature type="compositionally biased region" description="Polar residues" evidence="1">
    <location>
        <begin position="625"/>
        <end position="635"/>
    </location>
</feature>
<dbReference type="HOGENOM" id="CLU_336178_0_0_1"/>
<dbReference type="InParanoid" id="K1WRC1"/>
<feature type="compositionally biased region" description="Polar residues" evidence="1">
    <location>
        <begin position="580"/>
        <end position="590"/>
    </location>
</feature>
<reference evidence="2 3" key="1">
    <citation type="journal article" date="2012" name="BMC Genomics">
        <title>Sequencing the genome of Marssonina brunnea reveals fungus-poplar co-evolution.</title>
        <authorList>
            <person name="Zhu S."/>
            <person name="Cao Y.-Z."/>
            <person name="Jiang C."/>
            <person name="Tan B.-Y."/>
            <person name="Wang Z."/>
            <person name="Feng S."/>
            <person name="Zhang L."/>
            <person name="Su X.-H."/>
            <person name="Brejova B."/>
            <person name="Vinar T."/>
            <person name="Xu M."/>
            <person name="Wang M.-X."/>
            <person name="Zhang S.-G."/>
            <person name="Huang M.-R."/>
            <person name="Wu R."/>
            <person name="Zhou Y."/>
        </authorList>
    </citation>
    <scope>NUCLEOTIDE SEQUENCE [LARGE SCALE GENOMIC DNA]</scope>
    <source>
        <strain evidence="2 3">MB_m1</strain>
    </source>
</reference>
<accession>K1WRC1</accession>
<feature type="compositionally biased region" description="Pro residues" evidence="1">
    <location>
        <begin position="611"/>
        <end position="623"/>
    </location>
</feature>